<evidence type="ECO:0000313" key="2">
    <source>
        <dbReference type="Proteomes" id="UP001205603"/>
    </source>
</evidence>
<comment type="caution">
    <text evidence="1">The sequence shown here is derived from an EMBL/GenBank/DDBJ whole genome shotgun (WGS) entry which is preliminary data.</text>
</comment>
<keyword evidence="2" id="KW-1185">Reference proteome</keyword>
<accession>A0ABT1MKQ4</accession>
<dbReference type="NCBIfam" id="NF047539">
    <property type="entry name" value="XAC2610_fam"/>
    <property type="match status" value="1"/>
</dbReference>
<sequence>MKPIIDKIKYSAFVLLFLPTITLGQRYDTIPQCASTGKYRFDLLLLCDSDGNIDYDNFGKINIIDKKKNYIHQTIDSVFIITAVGTTDNAIEIRDYNFDGYPDFRIVSFADMHGDNIDHDYYFYNPSTHKFSLISIGYRNTDGYWSNLTNGRFDPNNKKIYENIDYKAYSLSEVHNEYKWNGDSIELIKTDTIYFPPVKKLCCLLIDTTHIEEMYGQRFDDPWSAIFHSFPIKKKENAAIYLKLALNYSQNSSIYEYDPYYADENISEFIIQQIIKFFPKNKKVWVAYGDILYHKYLLTKDKYVLLDMEDAYQRYIELMTKRGKKRKIPPYIYNRIKEREILF</sequence>
<dbReference type="RefSeq" id="WP_255028453.1">
    <property type="nucleotide sequence ID" value="NZ_JANDHW010000021.1"/>
</dbReference>
<evidence type="ECO:0008006" key="3">
    <source>
        <dbReference type="Google" id="ProtNLM"/>
    </source>
</evidence>
<evidence type="ECO:0000313" key="1">
    <source>
        <dbReference type="EMBL" id="MCP9613066.1"/>
    </source>
</evidence>
<protein>
    <recommendedName>
        <fullName evidence="3">VCBS repeat-containing protein</fullName>
    </recommendedName>
</protein>
<gene>
    <name evidence="1" type="ORF">NMU02_13285</name>
</gene>
<name>A0ABT1MKQ4_9BACT</name>
<dbReference type="InterPro" id="IPR058087">
    <property type="entry name" value="XAC2610_dom"/>
</dbReference>
<dbReference type="Proteomes" id="UP001205603">
    <property type="component" value="Unassembled WGS sequence"/>
</dbReference>
<proteinExistence type="predicted"/>
<dbReference type="EMBL" id="JANDHW010000021">
    <property type="protein sequence ID" value="MCP9613066.1"/>
    <property type="molecule type" value="Genomic_DNA"/>
</dbReference>
<organism evidence="1 2">
    <name type="scientific">Coprobacter tertius</name>
    <dbReference type="NCBI Taxonomy" id="2944915"/>
    <lineage>
        <taxon>Bacteria</taxon>
        <taxon>Pseudomonadati</taxon>
        <taxon>Bacteroidota</taxon>
        <taxon>Bacteroidia</taxon>
        <taxon>Bacteroidales</taxon>
        <taxon>Barnesiellaceae</taxon>
        <taxon>Coprobacter</taxon>
    </lineage>
</organism>
<reference evidence="1 2" key="1">
    <citation type="submission" date="2022-07" db="EMBL/GenBank/DDBJ databases">
        <title>Fecal culturing of patients with breast cancer.</title>
        <authorList>
            <person name="Teng N.M.Y."/>
            <person name="Kiu R."/>
            <person name="Evans R."/>
            <person name="Baker D.J."/>
            <person name="Zenner C."/>
            <person name="Robinson S.D."/>
            <person name="Hall L.J."/>
        </authorList>
    </citation>
    <scope>NUCLEOTIDE SEQUENCE [LARGE SCALE GENOMIC DNA]</scope>
    <source>
        <strain evidence="1 2">LH1063</strain>
    </source>
</reference>